<organism evidence="1 2">
    <name type="scientific">Bacillus thuringiensis</name>
    <dbReference type="NCBI Taxonomy" id="1428"/>
    <lineage>
        <taxon>Bacteria</taxon>
        <taxon>Bacillati</taxon>
        <taxon>Bacillota</taxon>
        <taxon>Bacilli</taxon>
        <taxon>Bacillales</taxon>
        <taxon>Bacillaceae</taxon>
        <taxon>Bacillus</taxon>
        <taxon>Bacillus cereus group</taxon>
    </lineage>
</organism>
<evidence type="ECO:0000313" key="1">
    <source>
        <dbReference type="EMBL" id="PER47043.1"/>
    </source>
</evidence>
<dbReference type="EMBL" id="NTYF01000107">
    <property type="protein sequence ID" value="PER47043.1"/>
    <property type="molecule type" value="Genomic_DNA"/>
</dbReference>
<protein>
    <submittedName>
        <fullName evidence="1">Uncharacterized protein</fullName>
    </submittedName>
</protein>
<accession>A0ABD6S178</accession>
<evidence type="ECO:0000313" key="2">
    <source>
        <dbReference type="Proteomes" id="UP000219897"/>
    </source>
</evidence>
<comment type="caution">
    <text evidence="1">The sequence shown here is derived from an EMBL/GenBank/DDBJ whole genome shotgun (WGS) entry which is preliminary data.</text>
</comment>
<gene>
    <name evidence="1" type="ORF">CN495_25610</name>
</gene>
<proteinExistence type="predicted"/>
<dbReference type="RefSeq" id="WP_098223458.1">
    <property type="nucleotide sequence ID" value="NZ_NTVJ01000170.1"/>
</dbReference>
<reference evidence="1 2" key="1">
    <citation type="submission" date="2017-09" db="EMBL/GenBank/DDBJ databases">
        <title>Large-scale bioinformatics analysis of Bacillus genomes uncovers conserved roles of natural products in bacterial physiology.</title>
        <authorList>
            <consortium name="Agbiome Team Llc"/>
            <person name="Bleich R.M."/>
            <person name="Kirk G.J."/>
            <person name="Santa Maria K.C."/>
            <person name="Allen S.E."/>
            <person name="Farag S."/>
            <person name="Shank E.A."/>
            <person name="Bowers A."/>
        </authorList>
    </citation>
    <scope>NUCLEOTIDE SEQUENCE [LARGE SCALE GENOMIC DNA]</scope>
    <source>
        <strain evidence="1 2">AFS005140</strain>
    </source>
</reference>
<sequence>MIFLFRFDVTDKGMDFILNEEIAKDMYPDLEEMLRDLVRSLCSMFEYYKVYNKEKTIFSGVIHDNGEAEVTLSKGLGKYIDPYTKNQIIFDHGKLITELCTTIMDRRSAEAQLKENDGRS</sequence>
<dbReference type="Proteomes" id="UP000219897">
    <property type="component" value="Unassembled WGS sequence"/>
</dbReference>
<dbReference type="AlphaFoldDB" id="A0ABD6S178"/>
<name>A0ABD6S178_BACTU</name>